<dbReference type="Gene3D" id="3.90.550.10">
    <property type="entry name" value="Spore Coat Polysaccharide Biosynthesis Protein SpsA, Chain A"/>
    <property type="match status" value="1"/>
</dbReference>
<gene>
    <name evidence="2" type="ORF">M975_2611</name>
</gene>
<evidence type="ECO:0000313" key="2">
    <source>
        <dbReference type="EMBL" id="OAT31280.1"/>
    </source>
</evidence>
<dbReference type="PANTHER" id="PTHR22916">
    <property type="entry name" value="GLYCOSYLTRANSFERASE"/>
    <property type="match status" value="1"/>
</dbReference>
<dbReference type="EMBL" id="LXER01000020">
    <property type="protein sequence ID" value="OAT31280.1"/>
    <property type="molecule type" value="Genomic_DNA"/>
</dbReference>
<dbReference type="CDD" id="cd00761">
    <property type="entry name" value="Glyco_tranf_GTA_type"/>
    <property type="match status" value="1"/>
</dbReference>
<dbReference type="RefSeq" id="WP_083967894.1">
    <property type="nucleotide sequence ID" value="NZ_LXER01000020.1"/>
</dbReference>
<feature type="domain" description="Glycosyltransferase 2-like" evidence="1">
    <location>
        <begin position="25"/>
        <end position="157"/>
    </location>
</feature>
<comment type="caution">
    <text evidence="2">The sequence shown here is derived from an EMBL/GenBank/DDBJ whole genome shotgun (WGS) entry which is preliminary data.</text>
</comment>
<dbReference type="InterPro" id="IPR001173">
    <property type="entry name" value="Glyco_trans_2-like"/>
</dbReference>
<keyword evidence="2" id="KW-0808">Transferase</keyword>
<dbReference type="InterPro" id="IPR029044">
    <property type="entry name" value="Nucleotide-diphossugar_trans"/>
</dbReference>
<dbReference type="PATRIC" id="fig|1354251.4.peg.2692"/>
<protein>
    <submittedName>
        <fullName evidence="2">Putative glycosyltransferase</fullName>
    </submittedName>
</protein>
<dbReference type="PANTHER" id="PTHR22916:SF3">
    <property type="entry name" value="UDP-GLCNAC:BETAGAL BETA-1,3-N-ACETYLGLUCOSAMINYLTRANSFERASE-LIKE PROTEIN 1"/>
    <property type="match status" value="1"/>
</dbReference>
<dbReference type="Pfam" id="PF00535">
    <property type="entry name" value="Glycos_transf_2"/>
    <property type="match status" value="1"/>
</dbReference>
<evidence type="ECO:0000259" key="1">
    <source>
        <dbReference type="Pfam" id="PF00535"/>
    </source>
</evidence>
<name>A0A1B7INM8_9ENTR</name>
<accession>A0A1B7INM8</accession>
<proteinExistence type="predicted"/>
<dbReference type="SUPFAM" id="SSF53448">
    <property type="entry name" value="Nucleotide-diphospho-sugar transferases"/>
    <property type="match status" value="1"/>
</dbReference>
<dbReference type="OrthoDB" id="6813549at2"/>
<organism evidence="2 3">
    <name type="scientific">Buttiauxella brennerae ATCC 51605</name>
    <dbReference type="NCBI Taxonomy" id="1354251"/>
    <lineage>
        <taxon>Bacteria</taxon>
        <taxon>Pseudomonadati</taxon>
        <taxon>Pseudomonadota</taxon>
        <taxon>Gammaproteobacteria</taxon>
        <taxon>Enterobacterales</taxon>
        <taxon>Enterobacteriaceae</taxon>
        <taxon>Buttiauxella</taxon>
    </lineage>
</organism>
<dbReference type="AlphaFoldDB" id="A0A1B7INM8"/>
<sequence length="397" mass="45315">MHDIIEQSETIVTDRRGDVISPDLTVIIPVYNTADYVLRTLTSLRVDSDLSIEIIIVDDGSTDHSLQVVVDWVDRYGSKALVITQNNKGLSEARNTGLRYARGQYIAFCDSDDWLNFSVVCRAVSYANMTHADIVLYRSEIYDDYSQKVTPFYDHLLWERTLNGASAKVINASTHPYILTFEPNTNCRIMRKSFFDRHIVSFEPDIHYEDVSPHITSLLNADRIGIIDAIGYYYRVNRNGKITLQRNEKRFDILRIAEKKLAHASLTPLSQQQNYAIVSVLVKMIYWCGGCTRSSARKRYYQQSSLLFSRKNKNNRLMLLNAQQTSCSLKEIILMHGMLSAGVSFIAAYSSGQRNALNALKFMECIFCNSFHSNLLLSKKLVSMALARISKRKKNVI</sequence>
<dbReference type="GO" id="GO:0016758">
    <property type="term" value="F:hexosyltransferase activity"/>
    <property type="evidence" value="ECO:0007669"/>
    <property type="project" value="UniProtKB-ARBA"/>
</dbReference>
<dbReference type="Proteomes" id="UP000078410">
    <property type="component" value="Unassembled WGS sequence"/>
</dbReference>
<keyword evidence="3" id="KW-1185">Reference proteome</keyword>
<reference evidence="2 3" key="1">
    <citation type="submission" date="2016-04" db="EMBL/GenBank/DDBJ databases">
        <title>ATOL: Assembling a taxonomically balanced genome-scale reconstruction of the evolutionary history of the Enterobacteriaceae.</title>
        <authorList>
            <person name="Plunkett G.III."/>
            <person name="Neeno-Eckwall E.C."/>
            <person name="Glasner J.D."/>
            <person name="Perna N.T."/>
        </authorList>
    </citation>
    <scope>NUCLEOTIDE SEQUENCE [LARGE SCALE GENOMIC DNA]</scope>
    <source>
        <strain evidence="2 3">ATCC 51605</strain>
    </source>
</reference>
<evidence type="ECO:0000313" key="3">
    <source>
        <dbReference type="Proteomes" id="UP000078410"/>
    </source>
</evidence>